<evidence type="ECO:0000313" key="2">
    <source>
        <dbReference type="Proteomes" id="UP001164748"/>
    </source>
</evidence>
<dbReference type="InterPro" id="IPR053733">
    <property type="entry name" value="Heme_Transport_Util_sf"/>
</dbReference>
<dbReference type="SUPFAM" id="SSF144064">
    <property type="entry name" value="Heme iron utilization protein-like"/>
    <property type="match status" value="1"/>
</dbReference>
<dbReference type="InterPro" id="IPR010413">
    <property type="entry name" value="HutX-like"/>
</dbReference>
<accession>A0AA47KN89</accession>
<dbReference type="EMBL" id="CP114588">
    <property type="protein sequence ID" value="WBA09747.1"/>
    <property type="molecule type" value="Genomic_DNA"/>
</dbReference>
<dbReference type="PIRSF" id="PIRSF030840">
    <property type="entry name" value="DUF1008"/>
    <property type="match status" value="1"/>
</dbReference>
<dbReference type="RefSeq" id="WP_269579851.1">
    <property type="nucleotide sequence ID" value="NZ_CP114588.1"/>
</dbReference>
<gene>
    <name evidence="1" type="primary">hutX</name>
    <name evidence="1" type="ORF">N8M53_06010</name>
</gene>
<dbReference type="Proteomes" id="UP001164748">
    <property type="component" value="Chromosome"/>
</dbReference>
<proteinExistence type="predicted"/>
<dbReference type="Gene3D" id="3.40.1570.10">
    <property type="entry name" value="HemS/ChuS/ChuX like domains"/>
    <property type="match status" value="1"/>
</dbReference>
<organism evidence="1 2">
    <name type="scientific">Salinivibrio kushneri</name>
    <dbReference type="NCBI Taxonomy" id="1908198"/>
    <lineage>
        <taxon>Bacteria</taxon>
        <taxon>Pseudomonadati</taxon>
        <taxon>Pseudomonadota</taxon>
        <taxon>Gammaproteobacteria</taxon>
        <taxon>Vibrionales</taxon>
        <taxon>Vibrionaceae</taxon>
        <taxon>Salinivibrio</taxon>
    </lineage>
</organism>
<dbReference type="Pfam" id="PF06228">
    <property type="entry name" value="ChuX_HutX"/>
    <property type="match status" value="1"/>
</dbReference>
<dbReference type="CDD" id="cd16829">
    <property type="entry name" value="ChuX_HutX-like"/>
    <property type="match status" value="1"/>
</dbReference>
<name>A0AA47KN89_9GAMM</name>
<protein>
    <submittedName>
        <fullName evidence="1">Heme utilization cystosolic carrier protein HutX</fullName>
    </submittedName>
</protein>
<reference evidence="1" key="1">
    <citation type="submission" date="2022-09" db="EMBL/GenBank/DDBJ databases">
        <authorList>
            <person name="Li Z.-J."/>
        </authorList>
    </citation>
    <scope>NUCLEOTIDE SEQUENCE</scope>
    <source>
        <strain evidence="1">TGB11</strain>
    </source>
</reference>
<dbReference type="NCBIfam" id="TIGR04108">
    <property type="entry name" value="HutX"/>
    <property type="match status" value="1"/>
</dbReference>
<evidence type="ECO:0000313" key="1">
    <source>
        <dbReference type="EMBL" id="WBA09747.1"/>
    </source>
</evidence>
<dbReference type="AlphaFoldDB" id="A0AA47KN89"/>
<sequence>MTTTTLNEQVNALLADNASILPADIAKTLGVTEGEAVRAMPAEYQTWVDGQHAETVFTQVAEWGGPVTAIVHSGGSIFEVKAPFPKGKIAYGYYNLMGKPGEMHGHLRLERMAGIAFVSKPFRGKTSHYIGFFTEQGDSIFKIYLGRDEKRQLLDHQVEAFHQLKTQLATSTPTDREQ</sequence>